<dbReference type="PANTHER" id="PTHR24567:SF74">
    <property type="entry name" value="HTH-TYPE TRANSCRIPTIONAL REGULATOR ARCR"/>
    <property type="match status" value="1"/>
</dbReference>
<keyword evidence="3" id="KW-1185">Reference proteome</keyword>
<dbReference type="PROSITE" id="PS50042">
    <property type="entry name" value="CNMP_BINDING_3"/>
    <property type="match status" value="1"/>
</dbReference>
<dbReference type="Gene3D" id="2.60.120.10">
    <property type="entry name" value="Jelly Rolls"/>
    <property type="match status" value="1"/>
</dbReference>
<proteinExistence type="predicted"/>
<dbReference type="PANTHER" id="PTHR24567">
    <property type="entry name" value="CRP FAMILY TRANSCRIPTIONAL REGULATORY PROTEIN"/>
    <property type="match status" value="1"/>
</dbReference>
<organism evidence="2 3">
    <name type="scientific">Microbulbifer salipaludis</name>
    <dbReference type="NCBI Taxonomy" id="187980"/>
    <lineage>
        <taxon>Bacteria</taxon>
        <taxon>Pseudomonadati</taxon>
        <taxon>Pseudomonadota</taxon>
        <taxon>Gammaproteobacteria</taxon>
        <taxon>Cellvibrionales</taxon>
        <taxon>Microbulbiferaceae</taxon>
        <taxon>Microbulbifer</taxon>
    </lineage>
</organism>
<dbReference type="InterPro" id="IPR050397">
    <property type="entry name" value="Env_Response_Regulators"/>
</dbReference>
<evidence type="ECO:0000259" key="1">
    <source>
        <dbReference type="PROSITE" id="PS50042"/>
    </source>
</evidence>
<dbReference type="Proteomes" id="UP000664293">
    <property type="component" value="Unassembled WGS sequence"/>
</dbReference>
<accession>A0ABS3E8K5</accession>
<dbReference type="SMART" id="SM00100">
    <property type="entry name" value="cNMP"/>
    <property type="match status" value="1"/>
</dbReference>
<dbReference type="InterPro" id="IPR000595">
    <property type="entry name" value="cNMP-bd_dom"/>
</dbReference>
<evidence type="ECO:0000313" key="3">
    <source>
        <dbReference type="Proteomes" id="UP000664293"/>
    </source>
</evidence>
<dbReference type="Pfam" id="PF00027">
    <property type="entry name" value="cNMP_binding"/>
    <property type="match status" value="1"/>
</dbReference>
<dbReference type="EMBL" id="JAEKJR010000002">
    <property type="protein sequence ID" value="MBN8431619.1"/>
    <property type="molecule type" value="Genomic_DNA"/>
</dbReference>
<reference evidence="2 3" key="1">
    <citation type="submission" date="2020-12" db="EMBL/GenBank/DDBJ databases">
        <title>Oil enriched cultivation method for isolating marine PHA-producing bacteria.</title>
        <authorList>
            <person name="Zheng W."/>
            <person name="Yu S."/>
            <person name="Huang Y."/>
        </authorList>
    </citation>
    <scope>NUCLEOTIDE SEQUENCE [LARGE SCALE GENOMIC DNA]</scope>
    <source>
        <strain evidence="2 3">SN0-2</strain>
    </source>
</reference>
<comment type="caution">
    <text evidence="2">The sequence shown here is derived from an EMBL/GenBank/DDBJ whole genome shotgun (WGS) entry which is preliminary data.</text>
</comment>
<feature type="domain" description="Cyclic nucleotide-binding" evidence="1">
    <location>
        <begin position="13"/>
        <end position="114"/>
    </location>
</feature>
<protein>
    <submittedName>
        <fullName evidence="2">Cyclic nucleotide-binding domain-containing protein</fullName>
    </submittedName>
</protein>
<name>A0ABS3E8K5_9GAMM</name>
<gene>
    <name evidence="2" type="ORF">JF535_12225</name>
</gene>
<dbReference type="SUPFAM" id="SSF51206">
    <property type="entry name" value="cAMP-binding domain-like"/>
    <property type="match status" value="1"/>
</dbReference>
<dbReference type="InterPro" id="IPR014710">
    <property type="entry name" value="RmlC-like_jellyroll"/>
</dbReference>
<dbReference type="CDD" id="cd00038">
    <property type="entry name" value="CAP_ED"/>
    <property type="match status" value="1"/>
</dbReference>
<dbReference type="InterPro" id="IPR018490">
    <property type="entry name" value="cNMP-bd_dom_sf"/>
</dbReference>
<evidence type="ECO:0000313" key="2">
    <source>
        <dbReference type="EMBL" id="MBN8431619.1"/>
    </source>
</evidence>
<dbReference type="RefSeq" id="WP_207002467.1">
    <property type="nucleotide sequence ID" value="NZ_JAEKJR010000002.1"/>
</dbReference>
<sequence length="160" mass="18082">MKSMSQLLHEHPFFSGMDANQLDIVANCGANHIYNAGEYIARENAPADQFYVIRDGQVAVECFVPNHGALCLQTLNSGDIFGWSWLFPPYLWTFDAKAMDEVHAIRLDGKCLREKCEADPALGYQLMKRFAQIISDRVRATRVQLMDVYGQQRPPLAGDQ</sequence>